<keyword evidence="3 4" id="KW-0413">Isomerase</keyword>
<dbReference type="Gene3D" id="2.40.100.10">
    <property type="entry name" value="Cyclophilin-like"/>
    <property type="match status" value="2"/>
</dbReference>
<dbReference type="Pfam" id="PF00160">
    <property type="entry name" value="Pro_isomerase"/>
    <property type="match status" value="2"/>
</dbReference>
<dbReference type="SUPFAM" id="SSF50891">
    <property type="entry name" value="Cyclophilin-like"/>
    <property type="match status" value="2"/>
</dbReference>
<evidence type="ECO:0000256" key="1">
    <source>
        <dbReference type="ARBA" id="ARBA00007365"/>
    </source>
</evidence>
<dbReference type="InterPro" id="IPR002130">
    <property type="entry name" value="Cyclophilin-type_PPIase_dom"/>
</dbReference>
<protein>
    <recommendedName>
        <fullName evidence="4">Peptidyl-prolyl cis-trans isomerase</fullName>
        <shortName evidence="4">PPIase</shortName>
        <ecNumber evidence="4">5.2.1.8</ecNumber>
    </recommendedName>
</protein>
<keyword evidence="7" id="KW-1185">Reference proteome</keyword>
<evidence type="ECO:0000256" key="3">
    <source>
        <dbReference type="ARBA" id="ARBA00023235"/>
    </source>
</evidence>
<evidence type="ECO:0000313" key="7">
    <source>
        <dbReference type="Proteomes" id="UP000594042"/>
    </source>
</evidence>
<sequence length="259" mass="29057">MTSCTAQNKEKDTYVVIETRFGDITLKLYDDTPRHRDNFLKLVKEGTYNGTLFHRVIENFMIQGGDPTSKNAPAGKQLGTGDMGYTIPAEIVYPAHFHKKGALAAARTGDEVNPQKESSGSQFYIVTGTVISSGQIASLENRMTKQKEQKIFERLVGEHRAEVMQLRKNRDKEGLYELQEKLIAQTQLEMKESGPVQLTAEQREAYTTIGGAPHLDGEYTVFGEVVDGLDVIDRIQKVSTDRSDRPKDDIKMTLKIVEK</sequence>
<dbReference type="PROSITE" id="PS00170">
    <property type="entry name" value="CSA_PPIASE_1"/>
    <property type="match status" value="1"/>
</dbReference>
<evidence type="ECO:0000256" key="4">
    <source>
        <dbReference type="RuleBase" id="RU363019"/>
    </source>
</evidence>
<proteinExistence type="inferred from homology"/>
<comment type="similarity">
    <text evidence="1 4">Belongs to the cyclophilin-type PPIase family.</text>
</comment>
<reference evidence="7" key="1">
    <citation type="submission" date="2020-07" db="EMBL/GenBank/DDBJ databases">
        <title>Complete genome sequencing of Coprobacter sp. strain 2CBH44.</title>
        <authorList>
            <person name="Sakamoto M."/>
            <person name="Murakami T."/>
            <person name="Mori H."/>
        </authorList>
    </citation>
    <scope>NUCLEOTIDE SEQUENCE [LARGE SCALE GENOMIC DNA]</scope>
    <source>
        <strain evidence="7">2CBH44</strain>
    </source>
</reference>
<dbReference type="PANTHER" id="PTHR45625">
    <property type="entry name" value="PEPTIDYL-PROLYL CIS-TRANS ISOMERASE-RELATED"/>
    <property type="match status" value="1"/>
</dbReference>
<dbReference type="PANTHER" id="PTHR45625:SF4">
    <property type="entry name" value="PEPTIDYLPROLYL ISOMERASE DOMAIN AND WD REPEAT-CONTAINING PROTEIN 1"/>
    <property type="match status" value="1"/>
</dbReference>
<name>A0A7G1HYN0_9BACT</name>
<accession>A0A7G1HYN0</accession>
<feature type="domain" description="PPIase cyclophilin-type" evidence="5">
    <location>
        <begin position="22"/>
        <end position="253"/>
    </location>
</feature>
<dbReference type="PROSITE" id="PS50072">
    <property type="entry name" value="CSA_PPIASE_2"/>
    <property type="match status" value="1"/>
</dbReference>
<evidence type="ECO:0000256" key="2">
    <source>
        <dbReference type="ARBA" id="ARBA00023110"/>
    </source>
</evidence>
<keyword evidence="2 4" id="KW-0697">Rotamase</keyword>
<dbReference type="PRINTS" id="PR00153">
    <property type="entry name" value="CSAPPISMRASE"/>
</dbReference>
<organism evidence="6 7">
    <name type="scientific">Coprobacter secundus subsp. similis</name>
    <dbReference type="NCBI Taxonomy" id="2751153"/>
    <lineage>
        <taxon>Bacteria</taxon>
        <taxon>Pseudomonadati</taxon>
        <taxon>Bacteroidota</taxon>
        <taxon>Bacteroidia</taxon>
        <taxon>Bacteroidales</taxon>
        <taxon>Barnesiellaceae</taxon>
        <taxon>Coprobacter</taxon>
    </lineage>
</organism>
<dbReference type="InterPro" id="IPR020892">
    <property type="entry name" value="Cyclophilin-type_PPIase_CS"/>
</dbReference>
<dbReference type="AlphaFoldDB" id="A0A7G1HYN0"/>
<dbReference type="GO" id="GO:0006457">
    <property type="term" value="P:protein folding"/>
    <property type="evidence" value="ECO:0007669"/>
    <property type="project" value="InterPro"/>
</dbReference>
<comment type="function">
    <text evidence="4">PPIases accelerate the folding of proteins. It catalyzes the cis-trans isomerization of proline imidic peptide bonds in oligopeptides.</text>
</comment>
<gene>
    <name evidence="6" type="ORF">Cop2CBH44_31330</name>
</gene>
<dbReference type="EC" id="5.2.1.8" evidence="4"/>
<dbReference type="EMBL" id="AP023322">
    <property type="protein sequence ID" value="BCI64780.1"/>
    <property type="molecule type" value="Genomic_DNA"/>
</dbReference>
<dbReference type="InterPro" id="IPR029000">
    <property type="entry name" value="Cyclophilin-like_dom_sf"/>
</dbReference>
<dbReference type="Proteomes" id="UP000594042">
    <property type="component" value="Chromosome"/>
</dbReference>
<dbReference type="KEGG" id="copr:Cop2CBH44_31330"/>
<dbReference type="InterPro" id="IPR044666">
    <property type="entry name" value="Cyclophilin_A-like"/>
</dbReference>
<comment type="catalytic activity">
    <reaction evidence="4">
        <text>[protein]-peptidylproline (omega=180) = [protein]-peptidylproline (omega=0)</text>
        <dbReference type="Rhea" id="RHEA:16237"/>
        <dbReference type="Rhea" id="RHEA-COMP:10747"/>
        <dbReference type="Rhea" id="RHEA-COMP:10748"/>
        <dbReference type="ChEBI" id="CHEBI:83833"/>
        <dbReference type="ChEBI" id="CHEBI:83834"/>
        <dbReference type="EC" id="5.2.1.8"/>
    </reaction>
</comment>
<evidence type="ECO:0000313" key="6">
    <source>
        <dbReference type="EMBL" id="BCI64780.1"/>
    </source>
</evidence>
<evidence type="ECO:0000259" key="5">
    <source>
        <dbReference type="PROSITE" id="PS50072"/>
    </source>
</evidence>
<dbReference type="GO" id="GO:0003755">
    <property type="term" value="F:peptidyl-prolyl cis-trans isomerase activity"/>
    <property type="evidence" value="ECO:0007669"/>
    <property type="project" value="UniProtKB-UniRule"/>
</dbReference>
<dbReference type="CDD" id="cd00317">
    <property type="entry name" value="cyclophilin"/>
    <property type="match status" value="1"/>
</dbReference>